<protein>
    <submittedName>
        <fullName evidence="1">Uncharacterized protein</fullName>
    </submittedName>
</protein>
<gene>
    <name evidence="1" type="ORF">A2563_00895</name>
</gene>
<reference evidence="1 2" key="1">
    <citation type="journal article" date="2016" name="Nat. Commun.">
        <title>Thousands of microbial genomes shed light on interconnected biogeochemical processes in an aquifer system.</title>
        <authorList>
            <person name="Anantharaman K."/>
            <person name="Brown C.T."/>
            <person name="Hug L.A."/>
            <person name="Sharon I."/>
            <person name="Castelle C.J."/>
            <person name="Probst A.J."/>
            <person name="Thomas B.C."/>
            <person name="Singh A."/>
            <person name="Wilkins M.J."/>
            <person name="Karaoz U."/>
            <person name="Brodie E.L."/>
            <person name="Williams K.H."/>
            <person name="Hubbard S.S."/>
            <person name="Banfield J.F."/>
        </authorList>
    </citation>
    <scope>NUCLEOTIDE SEQUENCE [LARGE SCALE GENOMIC DNA]</scope>
</reference>
<sequence>MIEHSPEQFKTRLDDPEFYSRLKNAIADRLDDLATSPKFKNEGFPLDLGEKIRNEQPIPGEITFSDVIVGVCMDFRLDHEEIDIIKQKFLDKPDKGSFL</sequence>
<dbReference type="AlphaFoldDB" id="A0A1F6P7H9"/>
<evidence type="ECO:0000313" key="1">
    <source>
        <dbReference type="EMBL" id="OGH92129.1"/>
    </source>
</evidence>
<evidence type="ECO:0000313" key="2">
    <source>
        <dbReference type="Proteomes" id="UP000176634"/>
    </source>
</evidence>
<name>A0A1F6P7H9_9BACT</name>
<accession>A0A1F6P7H9</accession>
<dbReference type="STRING" id="1798705.A2563_00895"/>
<dbReference type="Proteomes" id="UP000176634">
    <property type="component" value="Unassembled WGS sequence"/>
</dbReference>
<comment type="caution">
    <text evidence="1">The sequence shown here is derived from an EMBL/GenBank/DDBJ whole genome shotgun (WGS) entry which is preliminary data.</text>
</comment>
<proteinExistence type="predicted"/>
<organism evidence="1 2">
    <name type="scientific">Candidatus Magasanikbacteria bacterium RIFOXYD1_FULL_40_23</name>
    <dbReference type="NCBI Taxonomy" id="1798705"/>
    <lineage>
        <taxon>Bacteria</taxon>
        <taxon>Candidatus Magasanikiibacteriota</taxon>
    </lineage>
</organism>
<dbReference type="EMBL" id="MFRA01000008">
    <property type="protein sequence ID" value="OGH92129.1"/>
    <property type="molecule type" value="Genomic_DNA"/>
</dbReference>